<protein>
    <submittedName>
        <fullName evidence="1">Uncharacterized protein</fullName>
    </submittedName>
</protein>
<sequence length="206" mass="23766">MRNVAIDRPRALMKWLSTSRSPGEMFIKSTSSVTWYYRVRIPTRNSLNSDSLFLSGVDRLVTVLPATRLIEVCHSNGYAMTRQQYQGNPSRNIIHTPGPHMVSLNLCIVGRRASTAFYIVLKWMFNGMPKSSSKFNFKKSLVVALSGFSTQHHLKGENHWRFFPACLALSRRYHLETDLVGARRKRMSHEQTVFPVPNRRLARKRQ</sequence>
<accession>A0A2H3B6Y4</accession>
<name>A0A2H3B6Y4_9AGAR</name>
<evidence type="ECO:0000313" key="1">
    <source>
        <dbReference type="EMBL" id="PBK62782.1"/>
    </source>
</evidence>
<reference evidence="2" key="1">
    <citation type="journal article" date="2017" name="Nat. Ecol. Evol.">
        <title>Genome expansion and lineage-specific genetic innovations in the forest pathogenic fungi Armillaria.</title>
        <authorList>
            <person name="Sipos G."/>
            <person name="Prasanna A.N."/>
            <person name="Walter M.C."/>
            <person name="O'Connor E."/>
            <person name="Balint B."/>
            <person name="Krizsan K."/>
            <person name="Kiss B."/>
            <person name="Hess J."/>
            <person name="Varga T."/>
            <person name="Slot J."/>
            <person name="Riley R."/>
            <person name="Boka B."/>
            <person name="Rigling D."/>
            <person name="Barry K."/>
            <person name="Lee J."/>
            <person name="Mihaltcheva S."/>
            <person name="LaButti K."/>
            <person name="Lipzen A."/>
            <person name="Waldron R."/>
            <person name="Moloney N.M."/>
            <person name="Sperisen C."/>
            <person name="Kredics L."/>
            <person name="Vagvoelgyi C."/>
            <person name="Patrignani A."/>
            <person name="Fitzpatrick D."/>
            <person name="Nagy I."/>
            <person name="Doyle S."/>
            <person name="Anderson J.B."/>
            <person name="Grigoriev I.V."/>
            <person name="Gueldener U."/>
            <person name="Muensterkoetter M."/>
            <person name="Nagy L.G."/>
        </authorList>
    </citation>
    <scope>NUCLEOTIDE SEQUENCE [LARGE SCALE GENOMIC DNA]</scope>
    <source>
        <strain evidence="2">28-4</strain>
    </source>
</reference>
<proteinExistence type="predicted"/>
<evidence type="ECO:0000313" key="2">
    <source>
        <dbReference type="Proteomes" id="UP000218334"/>
    </source>
</evidence>
<dbReference type="EMBL" id="KZ293463">
    <property type="protein sequence ID" value="PBK62782.1"/>
    <property type="molecule type" value="Genomic_DNA"/>
</dbReference>
<organism evidence="1 2">
    <name type="scientific">Armillaria solidipes</name>
    <dbReference type="NCBI Taxonomy" id="1076256"/>
    <lineage>
        <taxon>Eukaryota</taxon>
        <taxon>Fungi</taxon>
        <taxon>Dikarya</taxon>
        <taxon>Basidiomycota</taxon>
        <taxon>Agaricomycotina</taxon>
        <taxon>Agaricomycetes</taxon>
        <taxon>Agaricomycetidae</taxon>
        <taxon>Agaricales</taxon>
        <taxon>Marasmiineae</taxon>
        <taxon>Physalacriaceae</taxon>
        <taxon>Armillaria</taxon>
    </lineage>
</organism>
<gene>
    <name evidence="1" type="ORF">ARMSODRAFT_980424</name>
</gene>
<keyword evidence="2" id="KW-1185">Reference proteome</keyword>
<dbReference type="AlphaFoldDB" id="A0A2H3B6Y4"/>
<dbReference type="Proteomes" id="UP000218334">
    <property type="component" value="Unassembled WGS sequence"/>
</dbReference>